<dbReference type="PANTHER" id="PTHR46310">
    <property type="entry name" value="AMIDASE 1"/>
    <property type="match status" value="1"/>
</dbReference>
<evidence type="ECO:0000313" key="3">
    <source>
        <dbReference type="EMBL" id="KAJ5114029.1"/>
    </source>
</evidence>
<evidence type="ECO:0008006" key="5">
    <source>
        <dbReference type="Google" id="ProtNLM"/>
    </source>
</evidence>
<feature type="domain" description="Amidase" evidence="1">
    <location>
        <begin position="207"/>
        <end position="377"/>
    </location>
</feature>
<dbReference type="Gene3D" id="3.90.1300.10">
    <property type="entry name" value="Amidase signature (AS) domain"/>
    <property type="match status" value="1"/>
</dbReference>
<dbReference type="EMBL" id="JAPQKH010000002">
    <property type="protein sequence ID" value="KAJ5114029.1"/>
    <property type="molecule type" value="Genomic_DNA"/>
</dbReference>
<evidence type="ECO:0000259" key="2">
    <source>
        <dbReference type="Pfam" id="PF26053"/>
    </source>
</evidence>
<protein>
    <recommendedName>
        <fullName evidence="5">Amidase</fullName>
    </recommendedName>
</protein>
<organism evidence="3 4">
    <name type="scientific">Penicillium angulare</name>
    <dbReference type="NCBI Taxonomy" id="116970"/>
    <lineage>
        <taxon>Eukaryota</taxon>
        <taxon>Fungi</taxon>
        <taxon>Dikarya</taxon>
        <taxon>Ascomycota</taxon>
        <taxon>Pezizomycotina</taxon>
        <taxon>Eurotiomycetes</taxon>
        <taxon>Eurotiomycetidae</taxon>
        <taxon>Eurotiales</taxon>
        <taxon>Aspergillaceae</taxon>
        <taxon>Penicillium</taxon>
    </lineage>
</organism>
<comment type="caution">
    <text evidence="3">The sequence shown here is derived from an EMBL/GenBank/DDBJ whole genome shotgun (WGS) entry which is preliminary data.</text>
</comment>
<evidence type="ECO:0000313" key="4">
    <source>
        <dbReference type="Proteomes" id="UP001149165"/>
    </source>
</evidence>
<reference evidence="3" key="2">
    <citation type="journal article" date="2023" name="IMA Fungus">
        <title>Comparative genomic study of the Penicillium genus elucidates a diverse pangenome and 15 lateral gene transfer events.</title>
        <authorList>
            <person name="Petersen C."/>
            <person name="Sorensen T."/>
            <person name="Nielsen M.R."/>
            <person name="Sondergaard T.E."/>
            <person name="Sorensen J.L."/>
            <person name="Fitzpatrick D.A."/>
            <person name="Frisvad J.C."/>
            <person name="Nielsen K.L."/>
        </authorList>
    </citation>
    <scope>NUCLEOTIDE SEQUENCE</scope>
    <source>
        <strain evidence="3">IBT 30069</strain>
    </source>
</reference>
<reference evidence="3" key="1">
    <citation type="submission" date="2022-11" db="EMBL/GenBank/DDBJ databases">
        <authorList>
            <person name="Petersen C."/>
        </authorList>
    </citation>
    <scope>NUCLEOTIDE SEQUENCE</scope>
    <source>
        <strain evidence="3">IBT 30069</strain>
    </source>
</reference>
<sequence>MGRIVRFDLSKDLVARPSSILLEHAIRDRNENQALRVSTVIETHSAAFIVEQYPRFPLKLSATLALAPLAVFLLRDIPITTTYVQELIHECLREDDVLCSDFLSTILFITEEVSIDEKSLSCLSSFGCKTLYLLPPTYTITKGPYFYSCQGLFQTSRLYADTQEAFVLSTVPSQHDKNLYTNLNASAYGAATLCVAVPSRHYFTPSAEFPLAGMRVAVKDMFHLKGVRTTCGNRAYANLYRNQDVTSATVQHLIDQGAIIVGKTKMAEFAGSQEVIGDWADFSYAFNPRADGYLRSTGSSTGSASGIASYPWLDVGLGSDAGGSVRDPAVHHGIFGFRPSHDGSGEPNTPLPCERFHRSGHLTRDMETMIKFTRHGLKLNSSNQGTYRPKRILYIEEYGSDRQDVQEIFEHTISQLCNWLDTEIVCVSLESLWKDTNSVGSSESFAQYFEETFMEVLASDYWSHGSQFRLEYQQMFKAAPYICKVTRWLWNLGASINPGQKQAAIEKVRLHNSWFNMHVFCDNNTVIVRPRYNLQYRDDYLRPPEDREFFGFDSNLHATFAGLPELVVPIGQFPFHSDISNRVEFIPVSLSIIACRDMDIELLELTNDFLRQNGFSTSVLPGKTAFPTENKFTADGEHQKDGSLY</sequence>
<name>A0A9W9KP42_9EURO</name>
<dbReference type="Pfam" id="PF01425">
    <property type="entry name" value="Amidase"/>
    <property type="match status" value="1"/>
</dbReference>
<proteinExistence type="predicted"/>
<dbReference type="PANTHER" id="PTHR46310:SF7">
    <property type="entry name" value="AMIDASE 1"/>
    <property type="match status" value="1"/>
</dbReference>
<feature type="domain" description="Scytalone dehydratase-like protein Arp1 N-terminal" evidence="2">
    <location>
        <begin position="61"/>
        <end position="135"/>
    </location>
</feature>
<dbReference type="AlphaFoldDB" id="A0A9W9KP42"/>
<accession>A0A9W9KP42</accession>
<dbReference type="Pfam" id="PF26053">
    <property type="entry name" value="DUF8016"/>
    <property type="match status" value="1"/>
</dbReference>
<dbReference type="Proteomes" id="UP001149165">
    <property type="component" value="Unassembled WGS sequence"/>
</dbReference>
<keyword evidence="4" id="KW-1185">Reference proteome</keyword>
<gene>
    <name evidence="3" type="ORF">N7456_002563</name>
</gene>
<dbReference type="OrthoDB" id="5423360at2759"/>
<evidence type="ECO:0000259" key="1">
    <source>
        <dbReference type="Pfam" id="PF01425"/>
    </source>
</evidence>
<dbReference type="InterPro" id="IPR036928">
    <property type="entry name" value="AS_sf"/>
</dbReference>
<dbReference type="SUPFAM" id="SSF75304">
    <property type="entry name" value="Amidase signature (AS) enzymes"/>
    <property type="match status" value="1"/>
</dbReference>
<dbReference type="InterPro" id="IPR023631">
    <property type="entry name" value="Amidase_dom"/>
</dbReference>
<dbReference type="InterPro" id="IPR058329">
    <property type="entry name" value="Arp1_N"/>
</dbReference>